<evidence type="ECO:0000256" key="1">
    <source>
        <dbReference type="SAM" id="Phobius"/>
    </source>
</evidence>
<protein>
    <submittedName>
        <fullName evidence="2">Uncharacterized protein</fullName>
    </submittedName>
</protein>
<proteinExistence type="predicted"/>
<comment type="caution">
    <text evidence="2">The sequence shown here is derived from an EMBL/GenBank/DDBJ whole genome shotgun (WGS) entry which is preliminary data.</text>
</comment>
<evidence type="ECO:0000313" key="3">
    <source>
        <dbReference type="Proteomes" id="UP000526302"/>
    </source>
</evidence>
<name>A0A7K4C056_9ARCH</name>
<keyword evidence="1" id="KW-0812">Transmembrane</keyword>
<evidence type="ECO:0000313" key="2">
    <source>
        <dbReference type="EMBL" id="NMA44878.1"/>
    </source>
</evidence>
<keyword evidence="1" id="KW-0472">Membrane</keyword>
<feature type="transmembrane region" description="Helical" evidence="1">
    <location>
        <begin position="25"/>
        <end position="49"/>
    </location>
</feature>
<organism evidence="2 3">
    <name type="scientific">Candidatus Iainarchaeum sp</name>
    <dbReference type="NCBI Taxonomy" id="3101447"/>
    <lineage>
        <taxon>Archaea</taxon>
        <taxon>Candidatus Iainarchaeota</taxon>
        <taxon>Candidatus Iainarchaeia</taxon>
        <taxon>Candidatus Iainarchaeales</taxon>
        <taxon>Candidatus Iainarchaeaceae</taxon>
        <taxon>Candidatus Iainarchaeum</taxon>
    </lineage>
</organism>
<keyword evidence="1" id="KW-1133">Transmembrane helix</keyword>
<dbReference type="Proteomes" id="UP000526302">
    <property type="component" value="Unassembled WGS sequence"/>
</dbReference>
<gene>
    <name evidence="2" type="ORF">GX950_03655</name>
</gene>
<dbReference type="AlphaFoldDB" id="A0A7K4C056"/>
<dbReference type="EMBL" id="JAAZKV010000030">
    <property type="protein sequence ID" value="NMA44878.1"/>
    <property type="molecule type" value="Genomic_DNA"/>
</dbReference>
<sequence>MPTILNKKTNKKTNKKILNISTKGMIFSFDTMISFIIMLFVIFGSIYFISTNYEKQKENLENFYLTEKTLLTIDSLVKNHNEENYLLGSATIDILKKRVKSNELTKENLLNSKKFELNDFFVKEISWKNDLENKKIVLNQRESKKCFSSKRFVKIDGEKSIIELKGCLVEK</sequence>
<accession>A0A7K4C056</accession>
<reference evidence="2 3" key="1">
    <citation type="journal article" date="2020" name="Biotechnol. Biofuels">
        <title>New insights from the biogas microbiome by comprehensive genome-resolved metagenomics of nearly 1600 species originating from multiple anaerobic digesters.</title>
        <authorList>
            <person name="Campanaro S."/>
            <person name="Treu L."/>
            <person name="Rodriguez-R L.M."/>
            <person name="Kovalovszki A."/>
            <person name="Ziels R.M."/>
            <person name="Maus I."/>
            <person name="Zhu X."/>
            <person name="Kougias P.G."/>
            <person name="Basile A."/>
            <person name="Luo G."/>
            <person name="Schluter A."/>
            <person name="Konstantinidis K.T."/>
            <person name="Angelidaki I."/>
        </authorList>
    </citation>
    <scope>NUCLEOTIDE SEQUENCE [LARGE SCALE GENOMIC DNA]</scope>
    <source>
        <strain evidence="2">AS22ysBPME_79</strain>
    </source>
</reference>